<proteinExistence type="predicted"/>
<name>A0A0K2UMS2_LEPSM</name>
<accession>A0A0K2UMS2</accession>
<sequence length="119" mass="13905">MKCHTFKDVKVNIILMCLSRNCFNSIRIPNHNISIRSRSNYTFLRIYVKDFCCGGAGYSYKSFWRHITTIHSIFPNNTHPFFNTINSIWNFSEIMQPHCLLLRIKGTMISTCTIQFASS</sequence>
<dbReference type="AlphaFoldDB" id="A0A0K2UMS2"/>
<protein>
    <submittedName>
        <fullName evidence="1">Uncharacterized protein</fullName>
    </submittedName>
</protein>
<organism evidence="1">
    <name type="scientific">Lepeophtheirus salmonis</name>
    <name type="common">Salmon louse</name>
    <name type="synonym">Caligus salmonis</name>
    <dbReference type="NCBI Taxonomy" id="72036"/>
    <lineage>
        <taxon>Eukaryota</taxon>
        <taxon>Metazoa</taxon>
        <taxon>Ecdysozoa</taxon>
        <taxon>Arthropoda</taxon>
        <taxon>Crustacea</taxon>
        <taxon>Multicrustacea</taxon>
        <taxon>Hexanauplia</taxon>
        <taxon>Copepoda</taxon>
        <taxon>Siphonostomatoida</taxon>
        <taxon>Caligidae</taxon>
        <taxon>Lepeophtheirus</taxon>
    </lineage>
</organism>
<evidence type="ECO:0000313" key="1">
    <source>
        <dbReference type="EMBL" id="CDW39553.1"/>
    </source>
</evidence>
<reference evidence="1" key="1">
    <citation type="submission" date="2014-05" db="EMBL/GenBank/DDBJ databases">
        <authorList>
            <person name="Chronopoulou M."/>
        </authorList>
    </citation>
    <scope>NUCLEOTIDE SEQUENCE</scope>
    <source>
        <tissue evidence="1">Whole organism</tissue>
    </source>
</reference>
<dbReference type="EMBL" id="HACA01022192">
    <property type="protein sequence ID" value="CDW39553.1"/>
    <property type="molecule type" value="Transcribed_RNA"/>
</dbReference>